<evidence type="ECO:0000313" key="4">
    <source>
        <dbReference type="EMBL" id="ACN15627.1"/>
    </source>
</evidence>
<evidence type="ECO:0000313" key="5">
    <source>
        <dbReference type="Proteomes" id="UP000000442"/>
    </source>
</evidence>
<feature type="domain" description="Sulfotransferase" evidence="3">
    <location>
        <begin position="9"/>
        <end position="193"/>
    </location>
</feature>
<dbReference type="STRING" id="177437.HRM2_25330"/>
<dbReference type="InterPro" id="IPR027417">
    <property type="entry name" value="P-loop_NTPase"/>
</dbReference>
<gene>
    <name evidence="4" type="ordered locus">HRM2_25330</name>
</gene>
<dbReference type="EMBL" id="CP001087">
    <property type="protein sequence ID" value="ACN15627.1"/>
    <property type="molecule type" value="Genomic_DNA"/>
</dbReference>
<dbReference type="Proteomes" id="UP000000442">
    <property type="component" value="Chromosome"/>
</dbReference>
<evidence type="ECO:0000259" key="3">
    <source>
        <dbReference type="Pfam" id="PF00685"/>
    </source>
</evidence>
<protein>
    <submittedName>
        <fullName evidence="4">3-beta-hydroxysteroid sulfotransferase (Phenol sulfotransferase)</fullName>
        <ecNumber evidence="4">2.8.2.2</ecNumber>
    </submittedName>
</protein>
<name>C0QGX8_DESAH</name>
<dbReference type="HOGENOM" id="CLU_017703_1_1_7"/>
<dbReference type="RefSeq" id="WP_015904392.1">
    <property type="nucleotide sequence ID" value="NC_012108.1"/>
</dbReference>
<organism evidence="4 5">
    <name type="scientific">Desulforapulum autotrophicum (strain ATCC 43914 / DSM 3382 / VKM B-1955 / HRM2)</name>
    <name type="common">Desulfobacterium autotrophicum</name>
    <dbReference type="NCBI Taxonomy" id="177437"/>
    <lineage>
        <taxon>Bacteria</taxon>
        <taxon>Pseudomonadati</taxon>
        <taxon>Thermodesulfobacteriota</taxon>
        <taxon>Desulfobacteria</taxon>
        <taxon>Desulfobacterales</taxon>
        <taxon>Desulfobacteraceae</taxon>
        <taxon>Desulforapulum</taxon>
    </lineage>
</organism>
<dbReference type="AlphaFoldDB" id="C0QGX8"/>
<reference evidence="4 5" key="1">
    <citation type="journal article" date="2009" name="Environ. Microbiol.">
        <title>Genome sequence of Desulfobacterium autotrophicum HRM2, a marine sulfate reducer oxidizing organic carbon completely to carbon dioxide.</title>
        <authorList>
            <person name="Strittmatter A.W."/>
            <person name="Liesegang H."/>
            <person name="Rabus R."/>
            <person name="Decker I."/>
            <person name="Amann J."/>
            <person name="Andres S."/>
            <person name="Henne A."/>
            <person name="Fricke W.F."/>
            <person name="Martinez-Arias R."/>
            <person name="Bartels D."/>
            <person name="Goesmann A."/>
            <person name="Krause L."/>
            <person name="Puehler A."/>
            <person name="Klenk H.P."/>
            <person name="Richter M."/>
            <person name="Schuler M."/>
            <person name="Gloeckner F.O."/>
            <person name="Meyerdierks A."/>
            <person name="Gottschalk G."/>
            <person name="Amann R."/>
        </authorList>
    </citation>
    <scope>NUCLEOTIDE SEQUENCE [LARGE SCALE GENOMIC DNA]</scope>
    <source>
        <strain evidence="5">ATCC 43914 / DSM 3382 / HRM2</strain>
    </source>
</reference>
<dbReference type="PANTHER" id="PTHR10605:SF56">
    <property type="entry name" value="BIFUNCTIONAL HEPARAN SULFATE N-DEACETYLASE_N-SULFOTRANSFERASE"/>
    <property type="match status" value="1"/>
</dbReference>
<dbReference type="eggNOG" id="COG0457">
    <property type="taxonomic scope" value="Bacteria"/>
</dbReference>
<evidence type="ECO:0000256" key="2">
    <source>
        <dbReference type="ARBA" id="ARBA00023180"/>
    </source>
</evidence>
<dbReference type="GO" id="GO:0004027">
    <property type="term" value="F:alcohol sulfotransferase activity"/>
    <property type="evidence" value="ECO:0007669"/>
    <property type="project" value="UniProtKB-EC"/>
</dbReference>
<dbReference type="SUPFAM" id="SSF52540">
    <property type="entry name" value="P-loop containing nucleoside triphosphate hydrolases"/>
    <property type="match status" value="1"/>
</dbReference>
<keyword evidence="1 4" id="KW-0808">Transferase</keyword>
<dbReference type="EC" id="2.8.2.2" evidence="4"/>
<dbReference type="PANTHER" id="PTHR10605">
    <property type="entry name" value="HEPARAN SULFATE SULFOTRANSFERASE"/>
    <property type="match status" value="1"/>
</dbReference>
<keyword evidence="5" id="KW-1185">Reference proteome</keyword>
<dbReference type="Pfam" id="PF00685">
    <property type="entry name" value="Sulfotransfer_1"/>
    <property type="match status" value="1"/>
</dbReference>
<dbReference type="Gene3D" id="3.40.50.300">
    <property type="entry name" value="P-loop containing nucleotide triphosphate hydrolases"/>
    <property type="match status" value="1"/>
</dbReference>
<sequence length="298" mass="35916">MGIINFYCLGAQKAGTSTLHDLLKNHPDIFLPEIKEAAFYQDEKFYPKGRDWYLERYFSNRSKEKIVGSVSPEFLFYPWVPKRIKNEFGIDIKFIIILRNPLLRAISHYNMSKTRDLEKRDFFSALKGNPDMSDFFSLKHFSYRQRSLYSEQIERYLDLFPKENFLFFTFEEFVKNQQNVVDRITKFLGISKMTLQKRMHSNQAFDYKIPFLQILIWKFPYLYFSIKRIFPKNVRKILALLFRRKVKSKFKINDQFIYSTLIEEHFSKDIKKTEDLTGLTLNYWFNNQQTDETNVSVN</sequence>
<proteinExistence type="predicted"/>
<dbReference type="OrthoDB" id="5317005at2"/>
<dbReference type="InterPro" id="IPR037359">
    <property type="entry name" value="NST/OST"/>
</dbReference>
<dbReference type="InterPro" id="IPR000863">
    <property type="entry name" value="Sulfotransferase_dom"/>
</dbReference>
<evidence type="ECO:0000256" key="1">
    <source>
        <dbReference type="ARBA" id="ARBA00022679"/>
    </source>
</evidence>
<accession>C0QGX8</accession>
<keyword evidence="2" id="KW-0325">Glycoprotein</keyword>
<dbReference type="KEGG" id="dat:HRM2_25330"/>